<name>A0A9D2MHA6_9FIRM</name>
<evidence type="ECO:0000313" key="3">
    <source>
        <dbReference type="Proteomes" id="UP000823877"/>
    </source>
</evidence>
<reference evidence="2" key="1">
    <citation type="journal article" date="2021" name="PeerJ">
        <title>Extensive microbial diversity within the chicken gut microbiome revealed by metagenomics and culture.</title>
        <authorList>
            <person name="Gilroy R."/>
            <person name="Ravi A."/>
            <person name="Getino M."/>
            <person name="Pursley I."/>
            <person name="Horton D.L."/>
            <person name="Alikhan N.F."/>
            <person name="Baker D."/>
            <person name="Gharbi K."/>
            <person name="Hall N."/>
            <person name="Watson M."/>
            <person name="Adriaenssens E.M."/>
            <person name="Foster-Nyarko E."/>
            <person name="Jarju S."/>
            <person name="Secka A."/>
            <person name="Antonio M."/>
            <person name="Oren A."/>
            <person name="Chaudhuri R.R."/>
            <person name="La Ragione R."/>
            <person name="Hildebrand F."/>
            <person name="Pallen M.J."/>
        </authorList>
    </citation>
    <scope>NUCLEOTIDE SEQUENCE</scope>
    <source>
        <strain evidence="2">CHK188-16595</strain>
    </source>
</reference>
<protein>
    <submittedName>
        <fullName evidence="2">PrgI family protein</fullName>
    </submittedName>
</protein>
<feature type="transmembrane region" description="Helical" evidence="1">
    <location>
        <begin position="20"/>
        <end position="39"/>
    </location>
</feature>
<accession>A0A9D2MHA6</accession>
<dbReference type="InterPro" id="IPR024414">
    <property type="entry name" value="Uncharacterised_PrgI"/>
</dbReference>
<proteinExistence type="predicted"/>
<keyword evidence="1" id="KW-0472">Membrane</keyword>
<sequence length="122" mass="13784">MEIQLNKDLQKFQDNFVLGLNFRQTLFAGTGVVLGAATYFLANRAGLHTEIAGWLCAIVAAPFAALGFVTVNGMPFERLVKAWIKQYVLCPKHIVSRLENYDYEIDKPKIEAAQEKEAHRRD</sequence>
<dbReference type="EMBL" id="DWXN01000006">
    <property type="protein sequence ID" value="HJB74642.1"/>
    <property type="molecule type" value="Genomic_DNA"/>
</dbReference>
<feature type="transmembrane region" description="Helical" evidence="1">
    <location>
        <begin position="51"/>
        <end position="71"/>
    </location>
</feature>
<organism evidence="2 3">
    <name type="scientific">Candidatus Eubacterium faecale</name>
    <dbReference type="NCBI Taxonomy" id="2838568"/>
    <lineage>
        <taxon>Bacteria</taxon>
        <taxon>Bacillati</taxon>
        <taxon>Bacillota</taxon>
        <taxon>Clostridia</taxon>
        <taxon>Eubacteriales</taxon>
        <taxon>Eubacteriaceae</taxon>
        <taxon>Eubacterium</taxon>
    </lineage>
</organism>
<dbReference type="Proteomes" id="UP000823877">
    <property type="component" value="Unassembled WGS sequence"/>
</dbReference>
<keyword evidence="1" id="KW-1133">Transmembrane helix</keyword>
<dbReference type="Pfam" id="PF12666">
    <property type="entry name" value="PrgI"/>
    <property type="match status" value="1"/>
</dbReference>
<keyword evidence="1" id="KW-0812">Transmembrane</keyword>
<gene>
    <name evidence="2" type="ORF">IAA37_03090</name>
</gene>
<reference evidence="2" key="2">
    <citation type="submission" date="2021-04" db="EMBL/GenBank/DDBJ databases">
        <authorList>
            <person name="Gilroy R."/>
        </authorList>
    </citation>
    <scope>NUCLEOTIDE SEQUENCE</scope>
    <source>
        <strain evidence="2">CHK188-16595</strain>
    </source>
</reference>
<evidence type="ECO:0000313" key="2">
    <source>
        <dbReference type="EMBL" id="HJB74642.1"/>
    </source>
</evidence>
<comment type="caution">
    <text evidence="2">The sequence shown here is derived from an EMBL/GenBank/DDBJ whole genome shotgun (WGS) entry which is preliminary data.</text>
</comment>
<dbReference type="AlphaFoldDB" id="A0A9D2MHA6"/>
<evidence type="ECO:0000256" key="1">
    <source>
        <dbReference type="SAM" id="Phobius"/>
    </source>
</evidence>